<sequence length="130" mass="14103">MAPQPPSSLLVEAYRGCEGLPLVGGLFTRGRVEAKAVLSHVVAAVLDELDLTEIIRDKLQTEAVDAVIARIDLVALADQVIDGVDLPAIIRASVTSKTAVTADVMTDVRAQDGFVDRMRGRRERLRGRQR</sequence>
<reference evidence="1 2" key="1">
    <citation type="journal article" date="2021" name="Chemosphere">
        <title>Bioballs carrying a syntrophic Rhodococcus and Mycolicibacterium consortium for simultaneous sorption and biodegradation of fuel oil in contaminated freshwater.</title>
        <authorList>
            <person name="Naloka K."/>
            <person name="Polrit D."/>
            <person name="Muangchinda C."/>
            <person name="Thoetkiattikul H."/>
            <person name="Pinyakong O."/>
        </authorList>
    </citation>
    <scope>NUCLEOTIDE SEQUENCE [LARGE SCALE GENOMIC DNA]</scope>
    <source>
        <strain evidence="1 2">J101</strain>
    </source>
</reference>
<protein>
    <submittedName>
        <fullName evidence="1">Uncharacterized protein</fullName>
    </submittedName>
</protein>
<comment type="caution">
    <text evidence="1">The sequence shown here is derived from an EMBL/GenBank/DDBJ whole genome shotgun (WGS) entry which is preliminary data.</text>
</comment>
<keyword evidence="2" id="KW-1185">Reference proteome</keyword>
<proteinExistence type="predicted"/>
<evidence type="ECO:0000313" key="1">
    <source>
        <dbReference type="EMBL" id="MDZ5084144.1"/>
    </source>
</evidence>
<evidence type="ECO:0000313" key="2">
    <source>
        <dbReference type="Proteomes" id="UP001289645"/>
    </source>
</evidence>
<gene>
    <name evidence="1" type="ORF">OHX15_01985</name>
</gene>
<accession>A0ACC6MB16</accession>
<dbReference type="Proteomes" id="UP001289645">
    <property type="component" value="Unassembled WGS sequence"/>
</dbReference>
<dbReference type="EMBL" id="JAOXLN010000001">
    <property type="protein sequence ID" value="MDZ5084144.1"/>
    <property type="molecule type" value="Genomic_DNA"/>
</dbReference>
<name>A0ACC6MB16_MYCPF</name>
<organism evidence="1 2">
    <name type="scientific">Mycolicibacterium parafortuitum</name>
    <name type="common">Mycobacterium parafortuitum</name>
    <dbReference type="NCBI Taxonomy" id="39692"/>
    <lineage>
        <taxon>Bacteria</taxon>
        <taxon>Bacillati</taxon>
        <taxon>Actinomycetota</taxon>
        <taxon>Actinomycetes</taxon>
        <taxon>Mycobacteriales</taxon>
        <taxon>Mycobacteriaceae</taxon>
        <taxon>Mycolicibacterium</taxon>
    </lineage>
</organism>